<dbReference type="EMBL" id="CCKQ01017264">
    <property type="protein sequence ID" value="CDW89128.1"/>
    <property type="molecule type" value="Genomic_DNA"/>
</dbReference>
<dbReference type="Proteomes" id="UP000039865">
    <property type="component" value="Unassembled WGS sequence"/>
</dbReference>
<sequence>MGCFKTKGLITLEVILFFGYRKQFIKFFISQDNLEIFLVIQQNRIGSNIQDVVLYDKNNYTKNQIQYQADSSNIPTKVQHQSSYQEKFHCYGDQITATKEAGPQNYIKQLRMQLIDSNGEWRQVKLFGNLQVNTSSIM</sequence>
<dbReference type="InParanoid" id="A0A078B6E9"/>
<reference evidence="1 2" key="1">
    <citation type="submission" date="2014-06" db="EMBL/GenBank/DDBJ databases">
        <authorList>
            <person name="Swart Estienne"/>
        </authorList>
    </citation>
    <scope>NUCLEOTIDE SEQUENCE [LARGE SCALE GENOMIC DNA]</scope>
    <source>
        <strain evidence="1 2">130c</strain>
    </source>
</reference>
<accession>A0A078B6E9</accession>
<protein>
    <submittedName>
        <fullName evidence="1">Uncharacterized protein</fullName>
    </submittedName>
</protein>
<evidence type="ECO:0000313" key="1">
    <source>
        <dbReference type="EMBL" id="CDW89128.1"/>
    </source>
</evidence>
<gene>
    <name evidence="1" type="primary">Contig2549.g2733</name>
    <name evidence="1" type="ORF">STYLEM_18258</name>
</gene>
<evidence type="ECO:0000313" key="2">
    <source>
        <dbReference type="Proteomes" id="UP000039865"/>
    </source>
</evidence>
<keyword evidence="2" id="KW-1185">Reference proteome</keyword>
<organism evidence="1 2">
    <name type="scientific">Stylonychia lemnae</name>
    <name type="common">Ciliate</name>
    <dbReference type="NCBI Taxonomy" id="5949"/>
    <lineage>
        <taxon>Eukaryota</taxon>
        <taxon>Sar</taxon>
        <taxon>Alveolata</taxon>
        <taxon>Ciliophora</taxon>
        <taxon>Intramacronucleata</taxon>
        <taxon>Spirotrichea</taxon>
        <taxon>Stichotrichia</taxon>
        <taxon>Sporadotrichida</taxon>
        <taxon>Oxytrichidae</taxon>
        <taxon>Stylonychinae</taxon>
        <taxon>Stylonychia</taxon>
    </lineage>
</organism>
<proteinExistence type="predicted"/>
<name>A0A078B6E9_STYLE</name>
<dbReference type="AlphaFoldDB" id="A0A078B6E9"/>